<evidence type="ECO:0000256" key="4">
    <source>
        <dbReference type="RuleBase" id="RU367119"/>
    </source>
</evidence>
<dbReference type="PANTHER" id="PTHR30570">
    <property type="entry name" value="PERIPLASMIC PHOSPHATE BINDING COMPONENT OF PHOSPHATE ABC TRANSPORTER"/>
    <property type="match status" value="1"/>
</dbReference>
<dbReference type="CDD" id="cd13654">
    <property type="entry name" value="PBP2_phosphate_like_2"/>
    <property type="match status" value="1"/>
</dbReference>
<feature type="domain" description="PBP" evidence="5">
    <location>
        <begin position="71"/>
        <end position="325"/>
    </location>
</feature>
<sequence>MPTGPAEFTARSPTAAWSFSCRAYLPDRQHTRRPFRSNEVKRTSHRWSIASGVAVLALTLAACGGGDAGASEGGSGASGTVAVDGSSTVEPMSKAASELLSEENPDVRVTVGAAGTGGGFEVFCQGQTDISDASRPIEEDEVAACEEGGVEFTELQVATDALTVAVHPDLAVDCITSEQLVELFGPGSDVTNWSDLDPSFPDQEISFFIPGTDSGTYDYMAADVVADESEELRKDVESSEDDNVLVQGISGTEGAVGFFGYTYYEENMDSLKALSIDDGNGCVEPSAETAQAGEYTPLSRPLFIYVSNSSYSENAATKEYVDFYIENLETIAEAAKYIPLSEELYGETQSALEGLSS</sequence>
<evidence type="ECO:0000313" key="6">
    <source>
        <dbReference type="EMBL" id="RYC00663.1"/>
    </source>
</evidence>
<proteinExistence type="inferred from homology"/>
<organism evidence="6 7">
    <name type="scientific">Nocardioides ganghwensis</name>
    <dbReference type="NCBI Taxonomy" id="252230"/>
    <lineage>
        <taxon>Bacteria</taxon>
        <taxon>Bacillati</taxon>
        <taxon>Actinomycetota</taxon>
        <taxon>Actinomycetes</taxon>
        <taxon>Propionibacteriales</taxon>
        <taxon>Nocardioidaceae</taxon>
        <taxon>Nocardioides</taxon>
    </lineage>
</organism>
<dbReference type="OrthoDB" id="9790048at2"/>
<dbReference type="InterPro" id="IPR011862">
    <property type="entry name" value="Phos-bd"/>
</dbReference>
<dbReference type="SUPFAM" id="SSF53850">
    <property type="entry name" value="Periplasmic binding protein-like II"/>
    <property type="match status" value="1"/>
</dbReference>
<dbReference type="Gene3D" id="3.40.190.10">
    <property type="entry name" value="Periplasmic binding protein-like II"/>
    <property type="match status" value="2"/>
</dbReference>
<dbReference type="Pfam" id="PF12849">
    <property type="entry name" value="PBP_like_2"/>
    <property type="match status" value="1"/>
</dbReference>
<accession>A0A4V1RMB1</accession>
<dbReference type="GO" id="GO:0042301">
    <property type="term" value="F:phosphate ion binding"/>
    <property type="evidence" value="ECO:0007669"/>
    <property type="project" value="UniProtKB-UniRule"/>
</dbReference>
<dbReference type="EMBL" id="SDWU01000014">
    <property type="protein sequence ID" value="RYC00663.1"/>
    <property type="molecule type" value="Genomic_DNA"/>
</dbReference>
<dbReference type="Proteomes" id="UP000293291">
    <property type="component" value="Unassembled WGS sequence"/>
</dbReference>
<name>A0A4V1RMB1_9ACTN</name>
<keyword evidence="4" id="KW-0592">Phosphate transport</keyword>
<dbReference type="InterPro" id="IPR050811">
    <property type="entry name" value="Phosphate_ABC_transporter"/>
</dbReference>
<dbReference type="NCBIfam" id="TIGR02136">
    <property type="entry name" value="ptsS_2"/>
    <property type="match status" value="1"/>
</dbReference>
<comment type="function">
    <text evidence="4">Involved in the system for phosphate transport across the cytoplasmic membrane.</text>
</comment>
<evidence type="ECO:0000313" key="7">
    <source>
        <dbReference type="Proteomes" id="UP000293291"/>
    </source>
</evidence>
<dbReference type="InterPro" id="IPR024370">
    <property type="entry name" value="PBP_domain"/>
</dbReference>
<keyword evidence="2 4" id="KW-0813">Transport</keyword>
<gene>
    <name evidence="6" type="ORF">EUA07_13275</name>
</gene>
<protein>
    <recommendedName>
        <fullName evidence="4">Phosphate-binding protein</fullName>
    </recommendedName>
</protein>
<keyword evidence="7" id="KW-1185">Reference proteome</keyword>
<comment type="similarity">
    <text evidence="1 4">Belongs to the PstS family.</text>
</comment>
<evidence type="ECO:0000256" key="1">
    <source>
        <dbReference type="ARBA" id="ARBA00008725"/>
    </source>
</evidence>
<keyword evidence="3" id="KW-0732">Signal</keyword>
<evidence type="ECO:0000259" key="5">
    <source>
        <dbReference type="Pfam" id="PF12849"/>
    </source>
</evidence>
<reference evidence="6 7" key="1">
    <citation type="submission" date="2019-01" db="EMBL/GenBank/DDBJ databases">
        <title>Novel species of Nocardioides.</title>
        <authorList>
            <person name="Liu Q."/>
            <person name="Xin Y.-H."/>
        </authorList>
    </citation>
    <scope>NUCLEOTIDE SEQUENCE [LARGE SCALE GENOMIC DNA]</scope>
    <source>
        <strain evidence="6 7">CGMCC 4.6875</strain>
    </source>
</reference>
<comment type="caution">
    <text evidence="6">The sequence shown here is derived from an EMBL/GenBank/DDBJ whole genome shotgun (WGS) entry which is preliminary data.</text>
</comment>
<evidence type="ECO:0000256" key="3">
    <source>
        <dbReference type="ARBA" id="ARBA00022729"/>
    </source>
</evidence>
<evidence type="ECO:0000256" key="2">
    <source>
        <dbReference type="ARBA" id="ARBA00022448"/>
    </source>
</evidence>
<dbReference type="AlphaFoldDB" id="A0A4V1RMB1"/>
<dbReference type="PANTHER" id="PTHR30570:SF1">
    <property type="entry name" value="PHOSPHATE-BINDING PROTEIN PSTS"/>
    <property type="match status" value="1"/>
</dbReference>
<dbReference type="GO" id="GO:0006817">
    <property type="term" value="P:phosphate ion transport"/>
    <property type="evidence" value="ECO:0007669"/>
    <property type="project" value="UniProtKB-UniRule"/>
</dbReference>